<evidence type="ECO:0000313" key="3">
    <source>
        <dbReference type="Proteomes" id="UP000636505"/>
    </source>
</evidence>
<evidence type="ECO:0000256" key="1">
    <source>
        <dbReference type="SAM" id="Phobius"/>
    </source>
</evidence>
<evidence type="ECO:0000313" key="2">
    <source>
        <dbReference type="EMBL" id="MBE9077972.1"/>
    </source>
</evidence>
<comment type="caution">
    <text evidence="2">The sequence shown here is derived from an EMBL/GenBank/DDBJ whole genome shotgun (WGS) entry which is preliminary data.</text>
</comment>
<keyword evidence="1" id="KW-1133">Transmembrane helix</keyword>
<protein>
    <submittedName>
        <fullName evidence="2">Uncharacterized protein</fullName>
    </submittedName>
</protein>
<keyword evidence="3" id="KW-1185">Reference proteome</keyword>
<name>A0A8J7A6Y8_9CYAN</name>
<feature type="transmembrane region" description="Helical" evidence="1">
    <location>
        <begin position="94"/>
        <end position="112"/>
    </location>
</feature>
<dbReference type="Proteomes" id="UP000636505">
    <property type="component" value="Unassembled WGS sequence"/>
</dbReference>
<sequence length="140" mass="16431">MVHSLAKDYLLQAILEQLMTLPAYSLKEKEEIIFSNYFYSEASKLVFRKRRHKYIEINRYFGNSDGLKQTVQSMYQPPNLSERFSFSFFSLPKLYRYLGLAALSALVAAFFLNGETFQIILANWTVGSFSKHEQSFRENR</sequence>
<gene>
    <name evidence="2" type="ORF">IQ241_11825</name>
</gene>
<dbReference type="EMBL" id="JADEXG010000024">
    <property type="protein sequence ID" value="MBE9077972.1"/>
    <property type="molecule type" value="Genomic_DNA"/>
</dbReference>
<proteinExistence type="predicted"/>
<dbReference type="RefSeq" id="WP_193907323.1">
    <property type="nucleotide sequence ID" value="NZ_JADEXG010000024.1"/>
</dbReference>
<organism evidence="2 3">
    <name type="scientific">Vasconcelosia minhoensis LEGE 07310</name>
    <dbReference type="NCBI Taxonomy" id="915328"/>
    <lineage>
        <taxon>Bacteria</taxon>
        <taxon>Bacillati</taxon>
        <taxon>Cyanobacteriota</taxon>
        <taxon>Cyanophyceae</taxon>
        <taxon>Nodosilineales</taxon>
        <taxon>Cymatolegaceae</taxon>
        <taxon>Vasconcelosia</taxon>
        <taxon>Vasconcelosia minhoensis</taxon>
    </lineage>
</organism>
<accession>A0A8J7A6Y8</accession>
<keyword evidence="1" id="KW-0472">Membrane</keyword>
<keyword evidence="1" id="KW-0812">Transmembrane</keyword>
<reference evidence="2" key="1">
    <citation type="submission" date="2020-10" db="EMBL/GenBank/DDBJ databases">
        <authorList>
            <person name="Castelo-Branco R."/>
            <person name="Eusebio N."/>
            <person name="Adriana R."/>
            <person name="Vieira A."/>
            <person name="Brugerolle De Fraissinette N."/>
            <person name="Rezende De Castro R."/>
            <person name="Schneider M.P."/>
            <person name="Vasconcelos V."/>
            <person name="Leao P.N."/>
        </authorList>
    </citation>
    <scope>NUCLEOTIDE SEQUENCE</scope>
    <source>
        <strain evidence="2">LEGE 07310</strain>
    </source>
</reference>
<dbReference type="AlphaFoldDB" id="A0A8J7A6Y8"/>